<dbReference type="Proteomes" id="UP001415857">
    <property type="component" value="Unassembled WGS sequence"/>
</dbReference>
<evidence type="ECO:0000313" key="2">
    <source>
        <dbReference type="EMBL" id="KAK9286102.1"/>
    </source>
</evidence>
<dbReference type="EMBL" id="JBBPBK010000004">
    <property type="protein sequence ID" value="KAK9286102.1"/>
    <property type="molecule type" value="Genomic_DNA"/>
</dbReference>
<accession>A0AAP0X0F4</accession>
<dbReference type="AlphaFoldDB" id="A0AAP0X0F4"/>
<feature type="chain" id="PRO_5042955419" evidence="1">
    <location>
        <begin position="24"/>
        <end position="108"/>
    </location>
</feature>
<evidence type="ECO:0000313" key="3">
    <source>
        <dbReference type="Proteomes" id="UP001415857"/>
    </source>
</evidence>
<gene>
    <name evidence="2" type="ORF">L1049_014482</name>
</gene>
<name>A0AAP0X0F4_LIQFO</name>
<organism evidence="2 3">
    <name type="scientific">Liquidambar formosana</name>
    <name type="common">Formosan gum</name>
    <dbReference type="NCBI Taxonomy" id="63359"/>
    <lineage>
        <taxon>Eukaryota</taxon>
        <taxon>Viridiplantae</taxon>
        <taxon>Streptophyta</taxon>
        <taxon>Embryophyta</taxon>
        <taxon>Tracheophyta</taxon>
        <taxon>Spermatophyta</taxon>
        <taxon>Magnoliopsida</taxon>
        <taxon>eudicotyledons</taxon>
        <taxon>Gunneridae</taxon>
        <taxon>Pentapetalae</taxon>
        <taxon>Saxifragales</taxon>
        <taxon>Altingiaceae</taxon>
        <taxon>Liquidambar</taxon>
    </lineage>
</organism>
<evidence type="ECO:0000256" key="1">
    <source>
        <dbReference type="SAM" id="SignalP"/>
    </source>
</evidence>
<feature type="signal peptide" evidence="1">
    <location>
        <begin position="1"/>
        <end position="23"/>
    </location>
</feature>
<keyword evidence="1" id="KW-0732">Signal</keyword>
<proteinExistence type="predicted"/>
<sequence>MVSFGFSSCVSHLLIMCAVEVHHQVGWVLLFSLSPLYRHQRVTRCSLSDHKITTSTYKVNIEEEVSNRLLLDHIQKLGDFNQLILSHIQRLTTISERKKTWRHHSTID</sequence>
<protein>
    <submittedName>
        <fullName evidence="2">Uncharacterized protein</fullName>
    </submittedName>
</protein>
<comment type="caution">
    <text evidence="2">The sequence shown here is derived from an EMBL/GenBank/DDBJ whole genome shotgun (WGS) entry which is preliminary data.</text>
</comment>
<keyword evidence="3" id="KW-1185">Reference proteome</keyword>
<reference evidence="2 3" key="1">
    <citation type="journal article" date="2024" name="Plant J.">
        <title>Genome sequences and population genomics reveal climatic adaptation and genomic divergence between two closely related sweetgum species.</title>
        <authorList>
            <person name="Xu W.Q."/>
            <person name="Ren C.Q."/>
            <person name="Zhang X.Y."/>
            <person name="Comes H.P."/>
            <person name="Liu X.H."/>
            <person name="Li Y.G."/>
            <person name="Kettle C.J."/>
            <person name="Jalonen R."/>
            <person name="Gaisberger H."/>
            <person name="Ma Y.Z."/>
            <person name="Qiu Y.X."/>
        </authorList>
    </citation>
    <scope>NUCLEOTIDE SEQUENCE [LARGE SCALE GENOMIC DNA]</scope>
    <source>
        <strain evidence="2">Hangzhou</strain>
    </source>
</reference>